<dbReference type="AlphaFoldDB" id="A0A8T2E706"/>
<reference evidence="3 4" key="1">
    <citation type="submission" date="2020-12" db="EMBL/GenBank/DDBJ databases">
        <title>Concerted genomic and epigenomic changes stabilize Arabidopsis allopolyploids.</title>
        <authorList>
            <person name="Chen Z."/>
        </authorList>
    </citation>
    <scope>NUCLEOTIDE SEQUENCE [LARGE SCALE GENOMIC DNA]</scope>
    <source>
        <strain evidence="3">Allo738</strain>
        <tissue evidence="3">Leaf</tissue>
    </source>
</reference>
<keyword evidence="4" id="KW-1185">Reference proteome</keyword>
<dbReference type="InterPro" id="IPR004314">
    <property type="entry name" value="Neprosin"/>
</dbReference>
<dbReference type="PROSITE" id="PS52045">
    <property type="entry name" value="NEPROSIN_PEP_CD"/>
    <property type="match status" value="1"/>
</dbReference>
<evidence type="ECO:0000313" key="3">
    <source>
        <dbReference type="EMBL" id="KAG7615461.1"/>
    </source>
</evidence>
<evidence type="ECO:0000256" key="1">
    <source>
        <dbReference type="SAM" id="SignalP"/>
    </source>
</evidence>
<name>A0A8T2E706_9BRAS</name>
<dbReference type="Proteomes" id="UP000694240">
    <property type="component" value="Chromosome 4"/>
</dbReference>
<feature type="chain" id="PRO_5035854296" evidence="1">
    <location>
        <begin position="33"/>
        <end position="406"/>
    </location>
</feature>
<evidence type="ECO:0000259" key="2">
    <source>
        <dbReference type="PROSITE" id="PS52045"/>
    </source>
</evidence>
<gene>
    <name evidence="3" type="ORF">ISN45_At04g010210</name>
</gene>
<sequence>MKMKLGYSLPVMCMILFCYILCCSLLMSHCHGVVEAAKALKSNEDLEIEQKLELINKHTVKIIKCTNGERYGCVDFYKQPGLDHSLMKNHTFHHKMRLMSYPEGSKIKKQTHINKTFGHFWKNGVGCPIGTVPILLVSKEALLKMKSFDGDNSNPQSSWSKTYKPTSFNGGHHFAVVRTTKGKPRRYNGVAMNINSFNPPVGPMEFSAGRMHFQIGNEFVQVGWTVHPQLYHDFNSRLFIYTNSGGHGCYNPLCPVGSGIILVSHEVTPRLLTKHNDFELSIIKDKIYGHWWLLMGNSSSSTWKEIGFWPTHRFKESFGTGVEWGGEVYSPASTSPPMGNSHFPKGSPKIDSYVRLITTWDENYGLDMVVKNTERFSNSCYKVRDATESFWPDVGHLIVYGGPRCT</sequence>
<evidence type="ECO:0000313" key="4">
    <source>
        <dbReference type="Proteomes" id="UP000694240"/>
    </source>
</evidence>
<keyword evidence="1" id="KW-0732">Signal</keyword>
<dbReference type="InterPro" id="IPR025521">
    <property type="entry name" value="Neprosin_propep"/>
</dbReference>
<dbReference type="PANTHER" id="PTHR31589">
    <property type="entry name" value="PROTEIN, PUTATIVE (DUF239)-RELATED-RELATED"/>
    <property type="match status" value="1"/>
</dbReference>
<dbReference type="Pfam" id="PF03080">
    <property type="entry name" value="Neprosin"/>
    <property type="match status" value="1"/>
</dbReference>
<dbReference type="PANTHER" id="PTHR31589:SF223">
    <property type="entry name" value="PROTEIN, PUTATIVE (DUF239)-RELATED"/>
    <property type="match status" value="1"/>
</dbReference>
<protein>
    <submittedName>
        <fullName evidence="3">Neprosin</fullName>
    </submittedName>
</protein>
<organism evidence="3 4">
    <name type="scientific">Arabidopsis thaliana x Arabidopsis arenosa</name>
    <dbReference type="NCBI Taxonomy" id="1240361"/>
    <lineage>
        <taxon>Eukaryota</taxon>
        <taxon>Viridiplantae</taxon>
        <taxon>Streptophyta</taxon>
        <taxon>Embryophyta</taxon>
        <taxon>Tracheophyta</taxon>
        <taxon>Spermatophyta</taxon>
        <taxon>Magnoliopsida</taxon>
        <taxon>eudicotyledons</taxon>
        <taxon>Gunneridae</taxon>
        <taxon>Pentapetalae</taxon>
        <taxon>rosids</taxon>
        <taxon>malvids</taxon>
        <taxon>Brassicales</taxon>
        <taxon>Brassicaceae</taxon>
        <taxon>Camelineae</taxon>
        <taxon>Arabidopsis</taxon>
    </lineage>
</organism>
<dbReference type="EMBL" id="JAEFBK010000004">
    <property type="protein sequence ID" value="KAG7615461.1"/>
    <property type="molecule type" value="Genomic_DNA"/>
</dbReference>
<proteinExistence type="predicted"/>
<comment type="caution">
    <text evidence="3">The sequence shown here is derived from an EMBL/GenBank/DDBJ whole genome shotgun (WGS) entry which is preliminary data.</text>
</comment>
<dbReference type="Pfam" id="PF14365">
    <property type="entry name" value="Neprosin_AP"/>
    <property type="match status" value="1"/>
</dbReference>
<dbReference type="InterPro" id="IPR053168">
    <property type="entry name" value="Glutamic_endopeptidase"/>
</dbReference>
<accession>A0A8T2E706</accession>
<feature type="domain" description="Neprosin PEP catalytic" evidence="2">
    <location>
        <begin position="167"/>
        <end position="406"/>
    </location>
</feature>
<feature type="signal peptide" evidence="1">
    <location>
        <begin position="1"/>
        <end position="32"/>
    </location>
</feature>